<proteinExistence type="predicted"/>
<dbReference type="InParanoid" id="H2B1Q1"/>
<dbReference type="KEGG" id="kaf:KAFR_0K01970"/>
<evidence type="ECO:0000313" key="2">
    <source>
        <dbReference type="Proteomes" id="UP000005220"/>
    </source>
</evidence>
<sequence length="192" mass="22754">MSVLPWFLAELSKSPFFLNPIVHADTGVPMVSIPQYQFNDNQWSQQQDIRTGPKYGQRGNLQAHINKEIGKRRRRRIGYSAQTYENKKTHVWIFYERQRKSRRPRTFDDNGQFIYVRHGLFAGIPDLRQNYCEFSMHRNNTRLASIKGCHCQTSTIFPTKFNRDYENLVSNVRSCALKMAEREMNYVTEHDK</sequence>
<dbReference type="RefSeq" id="XP_003959686.1">
    <property type="nucleotide sequence ID" value="XM_003959637.1"/>
</dbReference>
<gene>
    <name evidence="1" type="primary">KAFR0K01970</name>
    <name evidence="1" type="ORF">KAFR_0K01970</name>
</gene>
<dbReference type="EMBL" id="HE650831">
    <property type="protein sequence ID" value="CCF60551.1"/>
    <property type="molecule type" value="Genomic_DNA"/>
</dbReference>
<keyword evidence="2" id="KW-1185">Reference proteome</keyword>
<name>H2B1Q1_KAZAF</name>
<protein>
    <submittedName>
        <fullName evidence="1">Uncharacterized protein</fullName>
    </submittedName>
</protein>
<accession>H2B1Q1</accession>
<dbReference type="AlphaFoldDB" id="H2B1Q1"/>
<reference evidence="1 2" key="1">
    <citation type="journal article" date="2011" name="Proc. Natl. Acad. Sci. U.S.A.">
        <title>Evolutionary erosion of yeast sex chromosomes by mating-type switching accidents.</title>
        <authorList>
            <person name="Gordon J.L."/>
            <person name="Armisen D."/>
            <person name="Proux-Wera E."/>
            <person name="Oheigeartaigh S.S."/>
            <person name="Byrne K.P."/>
            <person name="Wolfe K.H."/>
        </authorList>
    </citation>
    <scope>NUCLEOTIDE SEQUENCE [LARGE SCALE GENOMIC DNA]</scope>
    <source>
        <strain evidence="2">ATCC 22294 / BCRC 22015 / CBS 2517 / CECT 1963 / NBRC 1671 / NRRL Y-8276</strain>
    </source>
</reference>
<evidence type="ECO:0000313" key="1">
    <source>
        <dbReference type="EMBL" id="CCF60551.1"/>
    </source>
</evidence>
<dbReference type="Proteomes" id="UP000005220">
    <property type="component" value="Chromosome 11"/>
</dbReference>
<organism evidence="1 2">
    <name type="scientific">Kazachstania africana (strain ATCC 22294 / BCRC 22015 / CBS 2517 / CECT 1963 / NBRC 1671 / NRRL Y-8276)</name>
    <name type="common">Yeast</name>
    <name type="synonym">Kluyveromyces africanus</name>
    <dbReference type="NCBI Taxonomy" id="1071382"/>
    <lineage>
        <taxon>Eukaryota</taxon>
        <taxon>Fungi</taxon>
        <taxon>Dikarya</taxon>
        <taxon>Ascomycota</taxon>
        <taxon>Saccharomycotina</taxon>
        <taxon>Saccharomycetes</taxon>
        <taxon>Saccharomycetales</taxon>
        <taxon>Saccharomycetaceae</taxon>
        <taxon>Kazachstania</taxon>
    </lineage>
</organism>
<dbReference type="HOGENOM" id="CLU_1415365_0_0_1"/>
<dbReference type="GeneID" id="13886740"/>